<keyword evidence="1" id="KW-0732">Signal</keyword>
<dbReference type="Proteomes" id="UP000319817">
    <property type="component" value="Chromosome"/>
</dbReference>
<name>A0A517P3F4_9BACT</name>
<evidence type="ECO:0000313" key="2">
    <source>
        <dbReference type="EMBL" id="QDT13901.1"/>
    </source>
</evidence>
<proteinExistence type="predicted"/>
<evidence type="ECO:0000256" key="1">
    <source>
        <dbReference type="SAM" id="SignalP"/>
    </source>
</evidence>
<sequence precursor="true">MLTAARFMILTVSALALLSGQSFAQRQLPSVVQLPSFSSFSYDGSVLVPDGGEAHLGSVKRSASGSSRRGLSRASGFDHGISQATAKVHIIDHAEIDRQLLGGTPEEFLRRQRANEARLGIDPLAPVDPDGKGKSLVRQARREYRAGNQSSSFASYRLAIGNLRSENLRRLATAEFKRLFGASADQALRMASLR</sequence>
<gene>
    <name evidence="2" type="ORF">K239x_59210</name>
</gene>
<protein>
    <submittedName>
        <fullName evidence="2">Uncharacterized protein</fullName>
    </submittedName>
</protein>
<dbReference type="EMBL" id="CP036526">
    <property type="protein sequence ID" value="QDT13901.1"/>
    <property type="molecule type" value="Genomic_DNA"/>
</dbReference>
<dbReference type="OrthoDB" id="280861at2"/>
<dbReference type="AlphaFoldDB" id="A0A517P3F4"/>
<evidence type="ECO:0000313" key="3">
    <source>
        <dbReference type="Proteomes" id="UP000319817"/>
    </source>
</evidence>
<accession>A0A517P3F4</accession>
<feature type="chain" id="PRO_5022106409" evidence="1">
    <location>
        <begin position="25"/>
        <end position="194"/>
    </location>
</feature>
<feature type="signal peptide" evidence="1">
    <location>
        <begin position="1"/>
        <end position="24"/>
    </location>
</feature>
<dbReference type="RefSeq" id="WP_145421867.1">
    <property type="nucleotide sequence ID" value="NZ_CP036526.1"/>
</dbReference>
<keyword evidence="3" id="KW-1185">Reference proteome</keyword>
<organism evidence="2 3">
    <name type="scientific">Stieleria marina</name>
    <dbReference type="NCBI Taxonomy" id="1930275"/>
    <lineage>
        <taxon>Bacteria</taxon>
        <taxon>Pseudomonadati</taxon>
        <taxon>Planctomycetota</taxon>
        <taxon>Planctomycetia</taxon>
        <taxon>Pirellulales</taxon>
        <taxon>Pirellulaceae</taxon>
        <taxon>Stieleria</taxon>
    </lineage>
</organism>
<reference evidence="2 3" key="1">
    <citation type="submission" date="2019-02" db="EMBL/GenBank/DDBJ databases">
        <title>Deep-cultivation of Planctomycetes and their phenomic and genomic characterization uncovers novel biology.</title>
        <authorList>
            <person name="Wiegand S."/>
            <person name="Jogler M."/>
            <person name="Boedeker C."/>
            <person name="Pinto D."/>
            <person name="Vollmers J."/>
            <person name="Rivas-Marin E."/>
            <person name="Kohn T."/>
            <person name="Peeters S.H."/>
            <person name="Heuer A."/>
            <person name="Rast P."/>
            <person name="Oberbeckmann S."/>
            <person name="Bunk B."/>
            <person name="Jeske O."/>
            <person name="Meyerdierks A."/>
            <person name="Storesund J.E."/>
            <person name="Kallscheuer N."/>
            <person name="Luecker S."/>
            <person name="Lage O.M."/>
            <person name="Pohl T."/>
            <person name="Merkel B.J."/>
            <person name="Hornburger P."/>
            <person name="Mueller R.-W."/>
            <person name="Bruemmer F."/>
            <person name="Labrenz M."/>
            <person name="Spormann A.M."/>
            <person name="Op den Camp H."/>
            <person name="Overmann J."/>
            <person name="Amann R."/>
            <person name="Jetten M.S.M."/>
            <person name="Mascher T."/>
            <person name="Medema M.H."/>
            <person name="Devos D.P."/>
            <person name="Kaster A.-K."/>
            <person name="Ovreas L."/>
            <person name="Rohde M."/>
            <person name="Galperin M.Y."/>
            <person name="Jogler C."/>
        </authorList>
    </citation>
    <scope>NUCLEOTIDE SEQUENCE [LARGE SCALE GENOMIC DNA]</scope>
    <source>
        <strain evidence="2 3">K23_9</strain>
    </source>
</reference>